<name>A0A837PDH2_LACPN</name>
<accession>A0A837PDH2</accession>
<sequence length="41" mass="4809">MADERPLNSVQFVVGYFDTEPFKSNIRVPSPLFRNIQLLLR</sequence>
<comment type="caution">
    <text evidence="1">The sequence shown here is derived from an EMBL/GenBank/DDBJ whole genome shotgun (WGS) entry which is preliminary data.</text>
</comment>
<protein>
    <submittedName>
        <fullName evidence="1">Uncharacterized protein</fullName>
    </submittedName>
</protein>
<evidence type="ECO:0000313" key="2">
    <source>
        <dbReference type="Proteomes" id="UP000050511"/>
    </source>
</evidence>
<dbReference type="Proteomes" id="UP000050511">
    <property type="component" value="Unassembled WGS sequence"/>
</dbReference>
<reference evidence="1 2" key="1">
    <citation type="submission" date="2015-10" db="EMBL/GenBank/DDBJ databases">
        <title>Resequencing of Lactobacillus plantarum WJL strain genome.</title>
        <authorList>
            <person name="Martino M.E."/>
        </authorList>
    </citation>
    <scope>NUCLEOTIDE SEQUENCE [LARGE SCALE GENOMIC DNA]</scope>
    <source>
        <strain evidence="1 2">WJL</strain>
    </source>
</reference>
<proteinExistence type="predicted"/>
<evidence type="ECO:0000313" key="1">
    <source>
        <dbReference type="EMBL" id="KPN43938.1"/>
    </source>
</evidence>
<dbReference type="AlphaFoldDB" id="A0A837PDH2"/>
<dbReference type="EMBL" id="LKLZ01000003">
    <property type="protein sequence ID" value="KPN43938.1"/>
    <property type="molecule type" value="Genomic_DNA"/>
</dbReference>
<gene>
    <name evidence="1" type="ORF">WJL_1011</name>
</gene>
<organism evidence="1 2">
    <name type="scientific">Lactiplantibacillus plantarum WJL</name>
    <dbReference type="NCBI Taxonomy" id="1350466"/>
    <lineage>
        <taxon>Bacteria</taxon>
        <taxon>Bacillati</taxon>
        <taxon>Bacillota</taxon>
        <taxon>Bacilli</taxon>
        <taxon>Lactobacillales</taxon>
        <taxon>Lactobacillaceae</taxon>
        <taxon>Lactiplantibacillus</taxon>
    </lineage>
</organism>